<organism evidence="1">
    <name type="scientific">Graphocephala atropunctata</name>
    <dbReference type="NCBI Taxonomy" id="36148"/>
    <lineage>
        <taxon>Eukaryota</taxon>
        <taxon>Metazoa</taxon>
        <taxon>Ecdysozoa</taxon>
        <taxon>Arthropoda</taxon>
        <taxon>Hexapoda</taxon>
        <taxon>Insecta</taxon>
        <taxon>Pterygota</taxon>
        <taxon>Neoptera</taxon>
        <taxon>Paraneoptera</taxon>
        <taxon>Hemiptera</taxon>
        <taxon>Auchenorrhyncha</taxon>
        <taxon>Membracoidea</taxon>
        <taxon>Cicadellidae</taxon>
        <taxon>Cicadellinae</taxon>
        <taxon>Cicadellini</taxon>
        <taxon>Graphocephala</taxon>
    </lineage>
</organism>
<reference evidence="1" key="1">
    <citation type="submission" date="2015-11" db="EMBL/GenBank/DDBJ databases">
        <title>De novo transcriptome assembly of four potential Pierce s Disease insect vectors from Arizona vineyards.</title>
        <authorList>
            <person name="Tassone E.E."/>
        </authorList>
    </citation>
    <scope>NUCLEOTIDE SEQUENCE</scope>
</reference>
<accession>A0A1B6MA01</accession>
<name>A0A1B6MA01_9HEMI</name>
<proteinExistence type="predicted"/>
<gene>
    <name evidence="1" type="ORF">g.30477</name>
</gene>
<dbReference type="AlphaFoldDB" id="A0A1B6MA01"/>
<protein>
    <submittedName>
        <fullName evidence="1">Uncharacterized protein</fullName>
    </submittedName>
</protein>
<sequence>MIRESTGPLTTTMKKSMNIKMSPWKKIIMMKMITTTTIGLPLKIKEVEVEVVECSGVVEEEEVVADSTWISALEGSREVGLVDLKADLMVTEVLMAEGQGFEAGDLVQEAPLQVSEVDRQALISAVPGARGSGVDLRPTGTLTGEVQAV</sequence>
<evidence type="ECO:0000313" key="1">
    <source>
        <dbReference type="EMBL" id="JAT32762.1"/>
    </source>
</evidence>
<dbReference type="EMBL" id="GEBQ01007215">
    <property type="protein sequence ID" value="JAT32762.1"/>
    <property type="molecule type" value="Transcribed_RNA"/>
</dbReference>
<feature type="non-terminal residue" evidence="1">
    <location>
        <position position="149"/>
    </location>
</feature>